<dbReference type="AlphaFoldDB" id="A0A8B8RBS2"/>
<proteinExistence type="predicted"/>
<evidence type="ECO:0000313" key="2">
    <source>
        <dbReference type="RefSeq" id="XP_032315427.1"/>
    </source>
</evidence>
<dbReference type="GeneID" id="116657454"/>
<sequence length="310" mass="32665">MQGKLSAEVCEVGLLLKILNISPPGPSRGLGIAGLELGRKEEDVNLLLTSPHRQWEDQRPWGQRASGLNPGSTTFCLCDLLNPVSLSFPTCHQAPCGGPSLQNTRSEIKPGPWAAPCCSSPAWPCLARPSLLWELPSLRWGHRTPPGSCEELKWQDKWDILSHAGFEDTSGILGLETSSNPAEMVAVELAGGQNKESLECPGTWSLVPWGDIGAISLISSLDRFLPHSSLGLGRLPALAAASTTPSVSVPVLAARAMQLGAGGLPGVGGGSSPSLSAVGPGHASNRLLANPFQLLFFTNSFARDPLIPRP</sequence>
<evidence type="ECO:0000313" key="1">
    <source>
        <dbReference type="Proteomes" id="UP000694856"/>
    </source>
</evidence>
<name>A0A8B8RBS2_CAMFR</name>
<accession>A0A8B8RBS2</accession>
<reference evidence="2" key="1">
    <citation type="submission" date="2025-08" db="UniProtKB">
        <authorList>
            <consortium name="RefSeq"/>
        </authorList>
    </citation>
    <scope>IDENTIFICATION</scope>
    <source>
        <tissue evidence="2">Ear skin</tissue>
    </source>
</reference>
<dbReference type="RefSeq" id="XP_032315427.1">
    <property type="nucleotide sequence ID" value="XM_032459536.1"/>
</dbReference>
<gene>
    <name evidence="2" type="primary">LOC116657454</name>
</gene>
<organism evidence="1 2">
    <name type="scientific">Camelus ferus</name>
    <name type="common">Wild bactrian camel</name>
    <name type="synonym">Camelus bactrianus ferus</name>
    <dbReference type="NCBI Taxonomy" id="419612"/>
    <lineage>
        <taxon>Eukaryota</taxon>
        <taxon>Metazoa</taxon>
        <taxon>Chordata</taxon>
        <taxon>Craniata</taxon>
        <taxon>Vertebrata</taxon>
        <taxon>Euteleostomi</taxon>
        <taxon>Mammalia</taxon>
        <taxon>Eutheria</taxon>
        <taxon>Laurasiatheria</taxon>
        <taxon>Artiodactyla</taxon>
        <taxon>Tylopoda</taxon>
        <taxon>Camelidae</taxon>
        <taxon>Camelus</taxon>
    </lineage>
</organism>
<protein>
    <submittedName>
        <fullName evidence="2">Uncharacterized protein LOC116657454 isoform X1</fullName>
    </submittedName>
</protein>
<dbReference type="Proteomes" id="UP000694856">
    <property type="component" value="Chromosome 18"/>
</dbReference>
<dbReference type="KEGG" id="cfr:116657454"/>
<keyword evidence="1" id="KW-1185">Reference proteome</keyword>